<dbReference type="EMBL" id="CP039339">
    <property type="protein sequence ID" value="QCX49692.1"/>
    <property type="molecule type" value="Genomic_DNA"/>
</dbReference>
<accession>A0AA92EDM5</accession>
<proteinExistence type="predicted"/>
<evidence type="ECO:0000313" key="2">
    <source>
        <dbReference type="Proteomes" id="UP000310553"/>
    </source>
</evidence>
<evidence type="ECO:0000313" key="1">
    <source>
        <dbReference type="EMBL" id="QCX49692.1"/>
    </source>
</evidence>
<dbReference type="AlphaFoldDB" id="A0AA92EDM5"/>
<protein>
    <submittedName>
        <fullName evidence="1">Uncharacterized protein</fullName>
    </submittedName>
</protein>
<name>A0AA92EDM5_RALSL</name>
<organism evidence="1 2">
    <name type="scientific">Ralstonia solanacearum</name>
    <name type="common">Pseudomonas solanacearum</name>
    <dbReference type="NCBI Taxonomy" id="305"/>
    <lineage>
        <taxon>Bacteria</taxon>
        <taxon>Pseudomonadati</taxon>
        <taxon>Pseudomonadota</taxon>
        <taxon>Betaproteobacteria</taxon>
        <taxon>Burkholderiales</taxon>
        <taxon>Burkholderiaceae</taxon>
        <taxon>Ralstonia</taxon>
        <taxon>Ralstonia solanacearum species complex</taxon>
    </lineage>
</organism>
<reference evidence="1 2" key="1">
    <citation type="submission" date="2019-04" db="EMBL/GenBank/DDBJ databases">
        <title>Complete Genome of UW386 and Higher Quality Genome of UW700.</title>
        <authorList>
            <person name="Jacobs J."/>
            <person name="Perez A."/>
            <person name="Steidl O."/>
            <person name="Allen C."/>
        </authorList>
    </citation>
    <scope>NUCLEOTIDE SEQUENCE [LARGE SCALE GENOMIC DNA]</scope>
    <source>
        <strain evidence="1 2">UW386</strain>
    </source>
</reference>
<gene>
    <name evidence="1" type="ORF">E7Z57_11680</name>
</gene>
<dbReference type="Proteomes" id="UP000310553">
    <property type="component" value="Chromosome"/>
</dbReference>
<sequence>MQTIYTNEHLRRALYSIYNAQFHAIRSYPEGFTKADATRMLTSLMGARPWSWRVVGVTPAALDLFAANDFKRPPHQLQRGHKQDRSSTAQALYFDSAEPMTPVQLLYIAVPITKGNHGYL</sequence>